<feature type="compositionally biased region" description="Polar residues" evidence="3">
    <location>
        <begin position="364"/>
        <end position="375"/>
    </location>
</feature>
<protein>
    <recommendedName>
        <fullName evidence="4">RCC1-like domain-containing protein</fullName>
    </recommendedName>
</protein>
<organism evidence="5 6">
    <name type="scientific">Miscanthus lutarioriparius</name>
    <dbReference type="NCBI Taxonomy" id="422564"/>
    <lineage>
        <taxon>Eukaryota</taxon>
        <taxon>Viridiplantae</taxon>
        <taxon>Streptophyta</taxon>
        <taxon>Embryophyta</taxon>
        <taxon>Tracheophyta</taxon>
        <taxon>Spermatophyta</taxon>
        <taxon>Magnoliopsida</taxon>
        <taxon>Liliopsida</taxon>
        <taxon>Poales</taxon>
        <taxon>Poaceae</taxon>
        <taxon>PACMAD clade</taxon>
        <taxon>Panicoideae</taxon>
        <taxon>Andropogonodae</taxon>
        <taxon>Andropogoneae</taxon>
        <taxon>Saccharinae</taxon>
        <taxon>Miscanthus</taxon>
    </lineage>
</organism>
<dbReference type="InterPro" id="IPR000408">
    <property type="entry name" value="Reg_chr_condens"/>
</dbReference>
<sequence>MAAAAPEERRWRREPEEEEAAAGWAWSWGAGTDGQLGNGGFDDHSRCFSPLDAAAVSLSSLVAAPTLLPSQVMVKYLLGAEFLFSDSGQLFMCGDGSFGQLGTGDNLSRNFPFEVAYFNARHIEKLAFGMRHSLVLLKDNSVYGFGSARRGQVGKCVSRNQKTYNVPRLIDGFPNCKIVNIYANGDHSAALDESGHLYFWGRALIGEDDDDQPRRILPSSSVSQVALGWHHALVLSAGELYTLGVYRHQKCDPPGLGNVSGQQSNTRATSSSRDSSSSLSMLETVPFIDGEQVVQIASGTEHSALVTDKGTVFTWGWGEHGQLGLGDTSDHVAPQRVDTDKTIFLDATFKKVKLMSAGLASEDNTAGGSNSTFLQKNPAIHNSGRR</sequence>
<dbReference type="InterPro" id="IPR009091">
    <property type="entry name" value="RCC1/BLIP-II"/>
</dbReference>
<feature type="repeat" description="RCC1" evidence="2">
    <location>
        <begin position="140"/>
        <end position="194"/>
    </location>
</feature>
<dbReference type="InterPro" id="IPR058923">
    <property type="entry name" value="RCC1-like_dom"/>
</dbReference>
<evidence type="ECO:0000313" key="6">
    <source>
        <dbReference type="Proteomes" id="UP000604825"/>
    </source>
</evidence>
<keyword evidence="1" id="KW-0677">Repeat</keyword>
<dbReference type="PANTHER" id="PTHR22870:SF466">
    <property type="entry name" value="ANKYRIN REPEAT-CONTAINING PROTEIN"/>
    <property type="match status" value="1"/>
</dbReference>
<feature type="repeat" description="RCC1" evidence="2">
    <location>
        <begin position="310"/>
        <end position="377"/>
    </location>
</feature>
<dbReference type="InterPro" id="IPR051210">
    <property type="entry name" value="Ub_ligase/GEF_domain"/>
</dbReference>
<proteinExistence type="predicted"/>
<dbReference type="OrthoDB" id="70707at2759"/>
<evidence type="ECO:0000256" key="3">
    <source>
        <dbReference type="SAM" id="MobiDB-lite"/>
    </source>
</evidence>
<feature type="region of interest" description="Disordered" evidence="3">
    <location>
        <begin position="364"/>
        <end position="386"/>
    </location>
</feature>
<evidence type="ECO:0000259" key="4">
    <source>
        <dbReference type="Pfam" id="PF25390"/>
    </source>
</evidence>
<dbReference type="PRINTS" id="PR00633">
    <property type="entry name" value="RCCNDNSATION"/>
</dbReference>
<dbReference type="SUPFAM" id="SSF50985">
    <property type="entry name" value="RCC1/BLIP-II"/>
    <property type="match status" value="1"/>
</dbReference>
<feature type="repeat" description="RCC1" evidence="2">
    <location>
        <begin position="195"/>
        <end position="238"/>
    </location>
</feature>
<gene>
    <name evidence="5" type="ORF">NCGR_LOCUS20136</name>
</gene>
<dbReference type="PROSITE" id="PS50012">
    <property type="entry name" value="RCC1_3"/>
    <property type="match status" value="4"/>
</dbReference>
<evidence type="ECO:0000313" key="5">
    <source>
        <dbReference type="EMBL" id="CAD6229622.1"/>
    </source>
</evidence>
<accession>A0A811NYQ9</accession>
<evidence type="ECO:0000256" key="2">
    <source>
        <dbReference type="PROSITE-ProRule" id="PRU00235"/>
    </source>
</evidence>
<evidence type="ECO:0000256" key="1">
    <source>
        <dbReference type="ARBA" id="ARBA00022737"/>
    </source>
</evidence>
<dbReference type="PROSITE" id="PS00626">
    <property type="entry name" value="RCC1_2"/>
    <property type="match status" value="1"/>
</dbReference>
<name>A0A811NYQ9_9POAL</name>
<feature type="repeat" description="RCC1" evidence="2">
    <location>
        <begin position="88"/>
        <end position="139"/>
    </location>
</feature>
<dbReference type="Pfam" id="PF25390">
    <property type="entry name" value="WD40_RLD"/>
    <property type="match status" value="1"/>
</dbReference>
<feature type="compositionally biased region" description="Polar residues" evidence="3">
    <location>
        <begin position="259"/>
        <end position="269"/>
    </location>
</feature>
<comment type="caution">
    <text evidence="5">The sequence shown here is derived from an EMBL/GenBank/DDBJ whole genome shotgun (WGS) entry which is preliminary data.</text>
</comment>
<dbReference type="Proteomes" id="UP000604825">
    <property type="component" value="Unassembled WGS sequence"/>
</dbReference>
<feature type="region of interest" description="Disordered" evidence="3">
    <location>
        <begin position="254"/>
        <end position="278"/>
    </location>
</feature>
<dbReference type="EMBL" id="CAJGYO010000005">
    <property type="protein sequence ID" value="CAD6229622.1"/>
    <property type="molecule type" value="Genomic_DNA"/>
</dbReference>
<dbReference type="AlphaFoldDB" id="A0A811NYQ9"/>
<keyword evidence="6" id="KW-1185">Reference proteome</keyword>
<dbReference type="Gene3D" id="2.130.10.30">
    <property type="entry name" value="Regulator of chromosome condensation 1/beta-lactamase-inhibitor protein II"/>
    <property type="match status" value="2"/>
</dbReference>
<dbReference type="PANTHER" id="PTHR22870">
    <property type="entry name" value="REGULATOR OF CHROMOSOME CONDENSATION"/>
    <property type="match status" value="1"/>
</dbReference>
<feature type="domain" description="RCC1-like" evidence="4">
    <location>
        <begin position="23"/>
        <end position="358"/>
    </location>
</feature>
<reference evidence="5" key="1">
    <citation type="submission" date="2020-10" db="EMBL/GenBank/DDBJ databases">
        <authorList>
            <person name="Han B."/>
            <person name="Lu T."/>
            <person name="Zhao Q."/>
            <person name="Huang X."/>
            <person name="Zhao Y."/>
        </authorList>
    </citation>
    <scope>NUCLEOTIDE SEQUENCE</scope>
</reference>